<evidence type="ECO:0000313" key="2">
    <source>
        <dbReference type="EMBL" id="AMJ40638.1"/>
    </source>
</evidence>
<dbReference type="EMBL" id="FQUA01000010">
    <property type="protein sequence ID" value="SHE91208.1"/>
    <property type="molecule type" value="Genomic_DNA"/>
</dbReference>
<evidence type="ECO:0000313" key="4">
    <source>
        <dbReference type="Proteomes" id="UP000068026"/>
    </source>
</evidence>
<name>A0A0X1U6T0_ANAPI</name>
<dbReference type="KEGG" id="cpro:CPRO_10430"/>
<dbReference type="Proteomes" id="UP000184204">
    <property type="component" value="Unassembled WGS sequence"/>
</dbReference>
<gene>
    <name evidence="2" type="ORF">CPRO_10430</name>
    <name evidence="3" type="ORF">SAMN02745151_02186</name>
</gene>
<dbReference type="Proteomes" id="UP000068026">
    <property type="component" value="Chromosome"/>
</dbReference>
<reference evidence="5" key="3">
    <citation type="submission" date="2016-11" db="EMBL/GenBank/DDBJ databases">
        <authorList>
            <person name="Jaros S."/>
            <person name="Januszkiewicz K."/>
            <person name="Wedrychowicz H."/>
        </authorList>
    </citation>
    <scope>NUCLEOTIDE SEQUENCE [LARGE SCALE GENOMIC DNA]</scope>
    <source>
        <strain evidence="5">DSM 1682</strain>
    </source>
</reference>
<reference evidence="2 4" key="1">
    <citation type="journal article" date="2016" name="Genome Announc.">
        <title>Complete Genome Sequence of the Amino Acid-Fermenting Clostridium propionicum X2 (DSM 1682).</title>
        <authorList>
            <person name="Poehlein A."/>
            <person name="Schlien K."/>
            <person name="Chowdhury N.P."/>
            <person name="Gottschalk G."/>
            <person name="Buckel W."/>
            <person name="Daniel R."/>
        </authorList>
    </citation>
    <scope>NUCLEOTIDE SEQUENCE [LARGE SCALE GENOMIC DNA]</scope>
    <source>
        <strain evidence="2 4">X2</strain>
    </source>
</reference>
<feature type="region of interest" description="Disordered" evidence="1">
    <location>
        <begin position="21"/>
        <end position="55"/>
    </location>
</feature>
<evidence type="ECO:0000256" key="1">
    <source>
        <dbReference type="SAM" id="MobiDB-lite"/>
    </source>
</evidence>
<dbReference type="AlphaFoldDB" id="A0A0X1U6T0"/>
<dbReference type="EMBL" id="CP014223">
    <property type="protein sequence ID" value="AMJ40638.1"/>
    <property type="molecule type" value="Genomic_DNA"/>
</dbReference>
<keyword evidence="4" id="KW-1185">Reference proteome</keyword>
<evidence type="ECO:0000313" key="5">
    <source>
        <dbReference type="Proteomes" id="UP000184204"/>
    </source>
</evidence>
<sequence>MRALEFTEGTSQLQEVRYSTHAIKRQQHGREQQFFDSGHGKTQNSDYEPLHYQDV</sequence>
<protein>
    <submittedName>
        <fullName evidence="3">Uncharacterized protein</fullName>
    </submittedName>
</protein>
<proteinExistence type="predicted"/>
<accession>A0A0X1U6T0</accession>
<dbReference type="RefSeq" id="WP_157881634.1">
    <property type="nucleotide sequence ID" value="NZ_CP014223.1"/>
</dbReference>
<reference evidence="4" key="2">
    <citation type="submission" date="2016-01" db="EMBL/GenBank/DDBJ databases">
        <authorList>
            <person name="Poehlein A."/>
            <person name="Schlien K."/>
            <person name="Gottschalk G."/>
            <person name="Buckel W."/>
            <person name="Daniel R."/>
        </authorList>
    </citation>
    <scope>NUCLEOTIDE SEQUENCE [LARGE SCALE GENOMIC DNA]</scope>
    <source>
        <strain evidence="4">X2</strain>
    </source>
</reference>
<evidence type="ECO:0000313" key="3">
    <source>
        <dbReference type="EMBL" id="SHE91208.1"/>
    </source>
</evidence>
<reference evidence="3" key="4">
    <citation type="submission" date="2016-11" db="EMBL/GenBank/DDBJ databases">
        <authorList>
            <person name="Varghese N."/>
            <person name="Submissions S."/>
        </authorList>
    </citation>
    <scope>NUCLEOTIDE SEQUENCE</scope>
    <source>
        <strain evidence="3">DSM 1682</strain>
    </source>
</reference>
<organism evidence="3 5">
    <name type="scientific">Anaerotignum propionicum DSM 1682</name>
    <dbReference type="NCBI Taxonomy" id="991789"/>
    <lineage>
        <taxon>Bacteria</taxon>
        <taxon>Bacillati</taxon>
        <taxon>Bacillota</taxon>
        <taxon>Clostridia</taxon>
        <taxon>Lachnospirales</taxon>
        <taxon>Anaerotignaceae</taxon>
        <taxon>Anaerotignum</taxon>
    </lineage>
</organism>
<dbReference type="OrthoDB" id="2059434at2"/>